<dbReference type="EMBL" id="DF977468">
    <property type="protein sequence ID" value="GAW26186.1"/>
    <property type="molecule type" value="Genomic_DNA"/>
</dbReference>
<organism evidence="1">
    <name type="scientific">Rosellinia necatrix</name>
    <name type="common">White root-rot fungus</name>
    <dbReference type="NCBI Taxonomy" id="77044"/>
    <lineage>
        <taxon>Eukaryota</taxon>
        <taxon>Fungi</taxon>
        <taxon>Dikarya</taxon>
        <taxon>Ascomycota</taxon>
        <taxon>Pezizomycotina</taxon>
        <taxon>Sordariomycetes</taxon>
        <taxon>Xylariomycetidae</taxon>
        <taxon>Xylariales</taxon>
        <taxon>Xylariaceae</taxon>
        <taxon>Rosellinia</taxon>
    </lineage>
</organism>
<gene>
    <name evidence="1" type="ORF">SAMD00023353_2301400</name>
</gene>
<name>A0A1S8A7V7_ROSNE</name>
<dbReference type="AlphaFoldDB" id="A0A1S8A7V7"/>
<dbReference type="Proteomes" id="UP000054516">
    <property type="component" value="Unassembled WGS sequence"/>
</dbReference>
<reference evidence="1" key="1">
    <citation type="submission" date="2016-03" db="EMBL/GenBank/DDBJ databases">
        <title>Draft genome sequence of Rosellinia necatrix.</title>
        <authorList>
            <person name="Kanematsu S."/>
        </authorList>
    </citation>
    <scope>NUCLEOTIDE SEQUENCE [LARGE SCALE GENOMIC DNA]</scope>
    <source>
        <strain evidence="1">W97</strain>
    </source>
</reference>
<evidence type="ECO:0000313" key="2">
    <source>
        <dbReference type="Proteomes" id="UP000054516"/>
    </source>
</evidence>
<accession>A0A1S8A7V7</accession>
<proteinExistence type="predicted"/>
<keyword evidence="2" id="KW-1185">Reference proteome</keyword>
<protein>
    <submittedName>
        <fullName evidence="1">Uncharacterized protein</fullName>
    </submittedName>
</protein>
<evidence type="ECO:0000313" key="1">
    <source>
        <dbReference type="EMBL" id="GAW26186.1"/>
    </source>
</evidence>
<sequence length="56" mass="6271">MLYSIILHYSTYLLDVADTPSSPNLISKIVFLCQIWPLNYCFLPTLLRASLAGAPI</sequence>